<evidence type="ECO:0000256" key="5">
    <source>
        <dbReference type="ARBA" id="ARBA00023004"/>
    </source>
</evidence>
<dbReference type="GO" id="GO:0005506">
    <property type="term" value="F:iron ion binding"/>
    <property type="evidence" value="ECO:0007669"/>
    <property type="project" value="InterPro"/>
</dbReference>
<comment type="cofactor">
    <cofactor evidence="7">
        <name>heme</name>
        <dbReference type="ChEBI" id="CHEBI:30413"/>
    </cofactor>
</comment>
<dbReference type="PRINTS" id="PR00465">
    <property type="entry name" value="EP450IV"/>
</dbReference>
<sequence length="472" mass="53839">MEQNISEVLVLEEGQTPPPGTTMPPRQSRWDDTFSYIANPDRFCRDNLRKYGPIFNTGVFGGTTIFVGSARANQMVFNGDLQYTEIALPNTTMDMFGEYSLFQRPDLHRQRKSALRLGLTGRFLEGYIPYINQAIAHGLQNWNVPARIKLYPEVEKICFDLLTPLLLGVKLDDSDRQTFEGLSLSSKAELKALYKTYFDGFYGLWRWNSPLTAYGRGMKARTKLLEFMRAAIQHRKSAEEKINPTTDFLAMMLASQKENPNGVFSDALIENQCLLQLWASDYEISGLISSLIYQLGRYPEVLKKLRKEQVEIKSEQGNFRSFSVEQLKQMVFLEATIKETLRTLPPSSTAKRRLTKSVVLDGVLYAKGCSVMAEPRLAHIMAEHFPEPDRFVPERFLAPRNEGKMYEFIPFGGGVHACLGAQMAMVVTKIFAAHILHLFDWQLTQEATFVQFPLKKLKDDYEISLQKCESVT</sequence>
<evidence type="ECO:0000256" key="3">
    <source>
        <dbReference type="ARBA" id="ARBA00022723"/>
    </source>
</evidence>
<dbReference type="AlphaFoldDB" id="A0A433NDE6"/>
<dbReference type="PROSITE" id="PS00086">
    <property type="entry name" value="CYTOCHROME_P450"/>
    <property type="match status" value="1"/>
</dbReference>
<keyword evidence="5 7" id="KW-0408">Iron</keyword>
<feature type="binding site" description="axial binding residue" evidence="7">
    <location>
        <position position="418"/>
    </location>
    <ligand>
        <name>heme</name>
        <dbReference type="ChEBI" id="CHEBI:30413"/>
    </ligand>
    <ligandPart>
        <name>Fe</name>
        <dbReference type="ChEBI" id="CHEBI:18248"/>
    </ligandPart>
</feature>
<organism evidence="9 10">
    <name type="scientific">Chlorogloeopsis fritschii PCC 6912</name>
    <dbReference type="NCBI Taxonomy" id="211165"/>
    <lineage>
        <taxon>Bacteria</taxon>
        <taxon>Bacillati</taxon>
        <taxon>Cyanobacteriota</taxon>
        <taxon>Cyanophyceae</taxon>
        <taxon>Nostocales</taxon>
        <taxon>Chlorogloeopsidaceae</taxon>
        <taxon>Chlorogloeopsis</taxon>
    </lineage>
</organism>
<evidence type="ECO:0000256" key="6">
    <source>
        <dbReference type="ARBA" id="ARBA00023033"/>
    </source>
</evidence>
<evidence type="ECO:0000256" key="4">
    <source>
        <dbReference type="ARBA" id="ARBA00023002"/>
    </source>
</evidence>
<dbReference type="RefSeq" id="WP_016873795.1">
    <property type="nucleotide sequence ID" value="NZ_AJLN01000050.1"/>
</dbReference>
<dbReference type="SUPFAM" id="SSF48264">
    <property type="entry name" value="Cytochrome P450"/>
    <property type="match status" value="1"/>
</dbReference>
<evidence type="ECO:0000256" key="8">
    <source>
        <dbReference type="RuleBase" id="RU000461"/>
    </source>
</evidence>
<dbReference type="GO" id="GO:0016125">
    <property type="term" value="P:sterol metabolic process"/>
    <property type="evidence" value="ECO:0007669"/>
    <property type="project" value="TreeGrafter"/>
</dbReference>
<dbReference type="PANTHER" id="PTHR24286">
    <property type="entry name" value="CYTOCHROME P450 26"/>
    <property type="match status" value="1"/>
</dbReference>
<keyword evidence="3 7" id="KW-0479">Metal-binding</keyword>
<dbReference type="InterPro" id="IPR002403">
    <property type="entry name" value="Cyt_P450_E_grp-IV"/>
</dbReference>
<dbReference type="InterPro" id="IPR017972">
    <property type="entry name" value="Cyt_P450_CS"/>
</dbReference>
<comment type="caution">
    <text evidence="9">The sequence shown here is derived from an EMBL/GenBank/DDBJ whole genome shotgun (WGS) entry which is preliminary data.</text>
</comment>
<reference evidence="9 10" key="1">
    <citation type="journal article" date="2019" name="Genome Biol. Evol.">
        <title>Day and night: Metabolic profiles and evolutionary relationships of six axenic non-marine cyanobacteria.</title>
        <authorList>
            <person name="Will S.E."/>
            <person name="Henke P."/>
            <person name="Boedeker C."/>
            <person name="Huang S."/>
            <person name="Brinkmann H."/>
            <person name="Rohde M."/>
            <person name="Jarek M."/>
            <person name="Friedl T."/>
            <person name="Seufert S."/>
            <person name="Schumacher M."/>
            <person name="Overmann J."/>
            <person name="Neumann-Schaal M."/>
            <person name="Petersen J."/>
        </authorList>
    </citation>
    <scope>NUCLEOTIDE SEQUENCE [LARGE SCALE GENOMIC DNA]</scope>
    <source>
        <strain evidence="9 10">PCC 6912</strain>
    </source>
</reference>
<dbReference type="GO" id="GO:0004497">
    <property type="term" value="F:monooxygenase activity"/>
    <property type="evidence" value="ECO:0007669"/>
    <property type="project" value="UniProtKB-KW"/>
</dbReference>
<dbReference type="GO" id="GO:0020037">
    <property type="term" value="F:heme binding"/>
    <property type="evidence" value="ECO:0007669"/>
    <property type="project" value="InterPro"/>
</dbReference>
<proteinExistence type="inferred from homology"/>
<keyword evidence="10" id="KW-1185">Reference proteome</keyword>
<dbReference type="OrthoDB" id="9801155at2"/>
<name>A0A433NDE6_CHLFR</name>
<dbReference type="GO" id="GO:0016705">
    <property type="term" value="F:oxidoreductase activity, acting on paired donors, with incorporation or reduction of molecular oxygen"/>
    <property type="evidence" value="ECO:0007669"/>
    <property type="project" value="InterPro"/>
</dbReference>
<accession>A0A433NDE6</accession>
<dbReference type="InterPro" id="IPR001128">
    <property type="entry name" value="Cyt_P450"/>
</dbReference>
<evidence type="ECO:0000256" key="7">
    <source>
        <dbReference type="PIRSR" id="PIRSR602403-1"/>
    </source>
</evidence>
<evidence type="ECO:0000256" key="1">
    <source>
        <dbReference type="ARBA" id="ARBA00010617"/>
    </source>
</evidence>
<evidence type="ECO:0000256" key="2">
    <source>
        <dbReference type="ARBA" id="ARBA00022617"/>
    </source>
</evidence>
<dbReference type="PANTHER" id="PTHR24286:SF384">
    <property type="entry name" value="P450, PUTATIVE (EUROFUNG)-RELATED"/>
    <property type="match status" value="1"/>
</dbReference>
<dbReference type="InterPro" id="IPR036396">
    <property type="entry name" value="Cyt_P450_sf"/>
</dbReference>
<dbReference type="Gene3D" id="1.10.630.10">
    <property type="entry name" value="Cytochrome P450"/>
    <property type="match status" value="1"/>
</dbReference>
<dbReference type="EMBL" id="RSCJ01000011">
    <property type="protein sequence ID" value="RUR80131.1"/>
    <property type="molecule type" value="Genomic_DNA"/>
</dbReference>
<comment type="similarity">
    <text evidence="1 8">Belongs to the cytochrome P450 family.</text>
</comment>
<dbReference type="PRINTS" id="PR00385">
    <property type="entry name" value="P450"/>
</dbReference>
<gene>
    <name evidence="9" type="ORF">PCC6912_29910</name>
</gene>
<dbReference type="Proteomes" id="UP000268857">
    <property type="component" value="Unassembled WGS sequence"/>
</dbReference>
<dbReference type="Pfam" id="PF00067">
    <property type="entry name" value="p450"/>
    <property type="match status" value="1"/>
</dbReference>
<keyword evidence="4 8" id="KW-0560">Oxidoreductase</keyword>
<keyword evidence="6 8" id="KW-0503">Monooxygenase</keyword>
<dbReference type="STRING" id="211165.GCA_000317285_01459"/>
<evidence type="ECO:0000313" key="10">
    <source>
        <dbReference type="Proteomes" id="UP000268857"/>
    </source>
</evidence>
<evidence type="ECO:0000313" key="9">
    <source>
        <dbReference type="EMBL" id="RUR80131.1"/>
    </source>
</evidence>
<keyword evidence="2 7" id="KW-0349">Heme</keyword>
<protein>
    <submittedName>
        <fullName evidence="9">Cytochrome P450</fullName>
    </submittedName>
</protein>